<organism evidence="1 2">
    <name type="scientific">Paraburkholderia fungorum</name>
    <dbReference type="NCBI Taxonomy" id="134537"/>
    <lineage>
        <taxon>Bacteria</taxon>
        <taxon>Pseudomonadati</taxon>
        <taxon>Pseudomonadota</taxon>
        <taxon>Betaproteobacteria</taxon>
        <taxon>Burkholderiales</taxon>
        <taxon>Burkholderiaceae</taxon>
        <taxon>Paraburkholderia</taxon>
    </lineage>
</organism>
<dbReference type="Proteomes" id="UP000183487">
    <property type="component" value="Unassembled WGS sequence"/>
</dbReference>
<proteinExistence type="predicted"/>
<accession>A0A1H1C1X3</accession>
<gene>
    <name evidence="1" type="ORF">SAMN05443245_1907</name>
</gene>
<dbReference type="EMBL" id="FNKP01000001">
    <property type="protein sequence ID" value="SDQ57646.1"/>
    <property type="molecule type" value="Genomic_DNA"/>
</dbReference>
<evidence type="ECO:0000313" key="2">
    <source>
        <dbReference type="Proteomes" id="UP000183487"/>
    </source>
</evidence>
<dbReference type="AlphaFoldDB" id="A0A1H1C1X3"/>
<reference evidence="2" key="1">
    <citation type="submission" date="2016-10" db="EMBL/GenBank/DDBJ databases">
        <authorList>
            <person name="Varghese N."/>
        </authorList>
    </citation>
    <scope>NUCLEOTIDE SEQUENCE [LARGE SCALE GENOMIC DNA]</scope>
    <source>
        <strain evidence="2">GAS106B</strain>
    </source>
</reference>
<keyword evidence="2" id="KW-1185">Reference proteome</keyword>
<evidence type="ECO:0000313" key="1">
    <source>
        <dbReference type="EMBL" id="SDQ57646.1"/>
    </source>
</evidence>
<name>A0A1H1C1X3_9BURK</name>
<sequence length="200" mass="20399">MLLRCSVKGRAVLTAAPVTGRRSPLGLGSAVAGRICEGRRQACRRRVIHSMPPCAGKARKTRILPCGASGSGKTGHSSGQCGEIGGLWGVMAADVGGGLSTEGSCEPKNSSAAKRLPGIVPAINDGTVKTAVAAPALTPLPSLLWTPVTYCSPVTTITAARHCAVVRYVHSKEPAGCTGPISCTTTKAPPAPFLFLSARD</sequence>
<protein>
    <submittedName>
        <fullName evidence="1">Uncharacterized protein</fullName>
    </submittedName>
</protein>